<name>A0A401PYX8_SCYTO</name>
<gene>
    <name evidence="1" type="ORF">scyTo_0018594</name>
</gene>
<proteinExistence type="predicted"/>
<dbReference type="EMBL" id="BFAA01013094">
    <property type="protein sequence ID" value="GCB78344.1"/>
    <property type="molecule type" value="Genomic_DNA"/>
</dbReference>
<organism evidence="1 2">
    <name type="scientific">Scyliorhinus torazame</name>
    <name type="common">Cloudy catshark</name>
    <name type="synonym">Catulus torazame</name>
    <dbReference type="NCBI Taxonomy" id="75743"/>
    <lineage>
        <taxon>Eukaryota</taxon>
        <taxon>Metazoa</taxon>
        <taxon>Chordata</taxon>
        <taxon>Craniata</taxon>
        <taxon>Vertebrata</taxon>
        <taxon>Chondrichthyes</taxon>
        <taxon>Elasmobranchii</taxon>
        <taxon>Galeomorphii</taxon>
        <taxon>Galeoidea</taxon>
        <taxon>Carcharhiniformes</taxon>
        <taxon>Scyliorhinidae</taxon>
        <taxon>Scyliorhinus</taxon>
    </lineage>
</organism>
<sequence>MVCMPDVMDTGDIRYNNFITNFWLIKINPASDKYLEVSAGMSIVTQQPVTEQRPKIGSGSWSTGLFSLADNVPIWRPALCKWIRPLSGFHVAGLKKVALSLLGASV</sequence>
<keyword evidence="2" id="KW-1185">Reference proteome</keyword>
<accession>A0A401PYX8</accession>
<feature type="non-terminal residue" evidence="1">
    <location>
        <position position="106"/>
    </location>
</feature>
<reference evidence="1 2" key="1">
    <citation type="journal article" date="2018" name="Nat. Ecol. Evol.">
        <title>Shark genomes provide insights into elasmobranch evolution and the origin of vertebrates.</title>
        <authorList>
            <person name="Hara Y"/>
            <person name="Yamaguchi K"/>
            <person name="Onimaru K"/>
            <person name="Kadota M"/>
            <person name="Koyanagi M"/>
            <person name="Keeley SD"/>
            <person name="Tatsumi K"/>
            <person name="Tanaka K"/>
            <person name="Motone F"/>
            <person name="Kageyama Y"/>
            <person name="Nozu R"/>
            <person name="Adachi N"/>
            <person name="Nishimura O"/>
            <person name="Nakagawa R"/>
            <person name="Tanegashima C"/>
            <person name="Kiyatake I"/>
            <person name="Matsumoto R"/>
            <person name="Murakumo K"/>
            <person name="Nishida K"/>
            <person name="Terakita A"/>
            <person name="Kuratani S"/>
            <person name="Sato K"/>
            <person name="Hyodo S Kuraku.S."/>
        </authorList>
    </citation>
    <scope>NUCLEOTIDE SEQUENCE [LARGE SCALE GENOMIC DNA]</scope>
</reference>
<dbReference type="AlphaFoldDB" id="A0A401PYX8"/>
<evidence type="ECO:0000313" key="2">
    <source>
        <dbReference type="Proteomes" id="UP000288216"/>
    </source>
</evidence>
<evidence type="ECO:0000313" key="1">
    <source>
        <dbReference type="EMBL" id="GCB78344.1"/>
    </source>
</evidence>
<dbReference type="Proteomes" id="UP000288216">
    <property type="component" value="Unassembled WGS sequence"/>
</dbReference>
<comment type="caution">
    <text evidence="1">The sequence shown here is derived from an EMBL/GenBank/DDBJ whole genome shotgun (WGS) entry which is preliminary data.</text>
</comment>
<protein>
    <submittedName>
        <fullName evidence="1">Uncharacterized protein</fullName>
    </submittedName>
</protein>